<protein>
    <recommendedName>
        <fullName evidence="3">Hydrocarbon-binding protein</fullName>
    </recommendedName>
</protein>
<accession>A0A2T1LY27</accession>
<dbReference type="AlphaFoldDB" id="A0A2T1LY27"/>
<dbReference type="RefSeq" id="WP_106456974.1">
    <property type="nucleotide sequence ID" value="NZ_PXOH01000010.1"/>
</dbReference>
<dbReference type="OrthoDB" id="573193at2"/>
<evidence type="ECO:0000313" key="1">
    <source>
        <dbReference type="EMBL" id="PSF37286.1"/>
    </source>
</evidence>
<organism evidence="1 2">
    <name type="scientific">Aphanothece hegewaldii CCALA 016</name>
    <dbReference type="NCBI Taxonomy" id="2107694"/>
    <lineage>
        <taxon>Bacteria</taxon>
        <taxon>Bacillati</taxon>
        <taxon>Cyanobacteriota</taxon>
        <taxon>Cyanophyceae</taxon>
        <taxon>Oscillatoriophycideae</taxon>
        <taxon>Chroococcales</taxon>
        <taxon>Aphanothecaceae</taxon>
        <taxon>Aphanothece</taxon>
    </lineage>
</organism>
<evidence type="ECO:0000313" key="2">
    <source>
        <dbReference type="Proteomes" id="UP000239001"/>
    </source>
</evidence>
<keyword evidence="2" id="KW-1185">Reference proteome</keyword>
<name>A0A2T1LY27_9CHRO</name>
<gene>
    <name evidence="1" type="ORF">C7H19_11250</name>
</gene>
<proteinExistence type="predicted"/>
<dbReference type="EMBL" id="PXOH01000010">
    <property type="protein sequence ID" value="PSF37286.1"/>
    <property type="molecule type" value="Genomic_DNA"/>
</dbReference>
<comment type="caution">
    <text evidence="1">The sequence shown here is derived from an EMBL/GenBank/DDBJ whole genome shotgun (WGS) entry which is preliminary data.</text>
</comment>
<evidence type="ECO:0008006" key="3">
    <source>
        <dbReference type="Google" id="ProtNLM"/>
    </source>
</evidence>
<reference evidence="1 2" key="1">
    <citation type="submission" date="2018-03" db="EMBL/GenBank/DDBJ databases">
        <title>The ancient ancestry and fast evolution of plastids.</title>
        <authorList>
            <person name="Moore K.R."/>
            <person name="Magnabosco C."/>
            <person name="Momper L."/>
            <person name="Gold D.A."/>
            <person name="Bosak T."/>
            <person name="Fournier G.P."/>
        </authorList>
    </citation>
    <scope>NUCLEOTIDE SEQUENCE [LARGE SCALE GENOMIC DNA]</scope>
    <source>
        <strain evidence="1 2">CCALA 016</strain>
    </source>
</reference>
<reference evidence="1 2" key="2">
    <citation type="submission" date="2018-03" db="EMBL/GenBank/DDBJ databases">
        <authorList>
            <person name="Keele B.F."/>
        </authorList>
    </citation>
    <scope>NUCLEOTIDE SEQUENCE [LARGE SCALE GENOMIC DNA]</scope>
    <source>
        <strain evidence="1 2">CCALA 016</strain>
    </source>
</reference>
<sequence length="161" mass="17343">MAVMQEVLRPDLGDFSSIVCTKAIVVGLEDALGEKAAMIALVAAGRKRGKQLIESLGLENAASQMTMEEIKVKINDAIGKEGTRLCIIDKILQVGDVYQVYTKETICSAGEPQGSPRNCTYTLGAIQGVLESFLGKRLRGKQTDSVLRGGTHDVLEFTVLE</sequence>
<dbReference type="Proteomes" id="UP000239001">
    <property type="component" value="Unassembled WGS sequence"/>
</dbReference>